<dbReference type="PANTHER" id="PTHR43576:SF2">
    <property type="entry name" value="INTRACELLULAR EXO-ALPHA-L-ARABINOFURANOSIDASE 2"/>
    <property type="match status" value="1"/>
</dbReference>
<dbReference type="Pfam" id="PF06964">
    <property type="entry name" value="Alpha-L-AF_C"/>
    <property type="match status" value="1"/>
</dbReference>
<keyword evidence="6" id="KW-0119">Carbohydrate metabolism</keyword>
<evidence type="ECO:0000256" key="7">
    <source>
        <dbReference type="ARBA" id="ARBA00023295"/>
    </source>
</evidence>
<evidence type="ECO:0000256" key="6">
    <source>
        <dbReference type="ARBA" id="ARBA00023277"/>
    </source>
</evidence>
<accession>A0ABQ3ATR4</accession>
<dbReference type="EMBL" id="BMYZ01000001">
    <property type="protein sequence ID" value="GGY67598.1"/>
    <property type="molecule type" value="Genomic_DNA"/>
</dbReference>
<keyword evidence="8" id="KW-0732">Signal</keyword>
<feature type="signal peptide" evidence="8">
    <location>
        <begin position="1"/>
        <end position="22"/>
    </location>
</feature>
<keyword evidence="11" id="KW-1185">Reference proteome</keyword>
<evidence type="ECO:0000259" key="9">
    <source>
        <dbReference type="SMART" id="SM00813"/>
    </source>
</evidence>
<evidence type="ECO:0000256" key="3">
    <source>
        <dbReference type="ARBA" id="ARBA00011165"/>
    </source>
</evidence>
<dbReference type="PANTHER" id="PTHR43576">
    <property type="entry name" value="ALPHA-L-ARABINOFURANOSIDASE C-RELATED"/>
    <property type="match status" value="1"/>
</dbReference>
<dbReference type="InterPro" id="IPR017853">
    <property type="entry name" value="GH"/>
</dbReference>
<evidence type="ECO:0000256" key="2">
    <source>
        <dbReference type="ARBA" id="ARBA00007186"/>
    </source>
</evidence>
<protein>
    <recommendedName>
        <fullName evidence="4">non-reducing end alpha-L-arabinofuranosidase</fullName>
        <ecNumber evidence="4">3.2.1.55</ecNumber>
    </recommendedName>
</protein>
<comment type="similarity">
    <text evidence="2">Belongs to the glycosyl hydrolase 51 family.</text>
</comment>
<evidence type="ECO:0000256" key="8">
    <source>
        <dbReference type="SAM" id="SignalP"/>
    </source>
</evidence>
<comment type="subunit">
    <text evidence="3">Homohexamer; trimer of dimers.</text>
</comment>
<dbReference type="SUPFAM" id="SSF51445">
    <property type="entry name" value="(Trans)glycosidases"/>
    <property type="match status" value="1"/>
</dbReference>
<comment type="caution">
    <text evidence="10">The sequence shown here is derived from an EMBL/GenBank/DDBJ whole genome shotgun (WGS) entry which is preliminary data.</text>
</comment>
<name>A0ABQ3ATR4_9GAMM</name>
<feature type="chain" id="PRO_5047207565" description="non-reducing end alpha-L-arabinofuranosidase" evidence="8">
    <location>
        <begin position="23"/>
        <end position="520"/>
    </location>
</feature>
<dbReference type="EC" id="3.2.1.55" evidence="4"/>
<comment type="catalytic activity">
    <reaction evidence="1">
        <text>Hydrolysis of terminal non-reducing alpha-L-arabinofuranoside residues in alpha-L-arabinosides.</text>
        <dbReference type="EC" id="3.2.1.55"/>
    </reaction>
</comment>
<evidence type="ECO:0000256" key="4">
    <source>
        <dbReference type="ARBA" id="ARBA00012670"/>
    </source>
</evidence>
<dbReference type="InterPro" id="IPR013780">
    <property type="entry name" value="Glyco_hydro_b"/>
</dbReference>
<reference evidence="11" key="1">
    <citation type="journal article" date="2019" name="Int. J. Syst. Evol. Microbiol.">
        <title>The Global Catalogue of Microorganisms (GCM) 10K type strain sequencing project: providing services to taxonomists for standard genome sequencing and annotation.</title>
        <authorList>
            <consortium name="The Broad Institute Genomics Platform"/>
            <consortium name="The Broad Institute Genome Sequencing Center for Infectious Disease"/>
            <person name="Wu L."/>
            <person name="Ma J."/>
        </authorList>
    </citation>
    <scope>NUCLEOTIDE SEQUENCE [LARGE SCALE GENOMIC DNA]</scope>
    <source>
        <strain evidence="11">KCTC 32239</strain>
    </source>
</reference>
<evidence type="ECO:0000313" key="11">
    <source>
        <dbReference type="Proteomes" id="UP000619761"/>
    </source>
</evidence>
<evidence type="ECO:0000256" key="5">
    <source>
        <dbReference type="ARBA" id="ARBA00022801"/>
    </source>
</evidence>
<proteinExistence type="inferred from homology"/>
<evidence type="ECO:0000313" key="10">
    <source>
        <dbReference type="EMBL" id="GGY67598.1"/>
    </source>
</evidence>
<dbReference type="Gene3D" id="2.60.40.1180">
    <property type="entry name" value="Golgi alpha-mannosidase II"/>
    <property type="match status" value="1"/>
</dbReference>
<keyword evidence="7" id="KW-0326">Glycosidase</keyword>
<dbReference type="InterPro" id="IPR055235">
    <property type="entry name" value="ASD1_cat"/>
</dbReference>
<evidence type="ECO:0000256" key="1">
    <source>
        <dbReference type="ARBA" id="ARBA00001462"/>
    </source>
</evidence>
<feature type="domain" description="Alpha-L-arabinofuranosidase C-terminal" evidence="9">
    <location>
        <begin position="323"/>
        <end position="513"/>
    </location>
</feature>
<sequence>MVKLNLRLAVAGIGLVAASAFAADKVEITVDAQKPGPVINKNVYGQFAEHLGAGIYGGLWVGTDSKIPNTRGWRNDVVGALKSLKVPLVRWPGGCFADEYHWREGIGPRDQRPVKVNTNWGGVEESNAVGTHEFFDLAEMLGADTYINGNLGTGSPQEMAEWLEYMTGESKSTLAEMRRKNGRDKPFKVDYFTIGNEAWGCGGNMTPEHYTNLYKQTAAFLKTPKHNTPKLIASGGTTGHEEWTEYLSANVKPEWSLRMDAISFHFYTLPTNDWKVKGLATGFPEKEWISTFKQTLRMDGFVADAKKTLDKNDPEKKVGFYVDEWGTWYDVEPGTNSGFLYQQNSLRDALVAATNFNIFHKYADRVHMTNIAQMVNVLQAMILTKDDKMILTPTYYAFDLYKPFQDATSLPTNITHNTTYTLGDVSVPGVNASAARGKDGKVYVALVNTNPKEAVEVTVNVAGTKVSGAKGRVLTSQLMDAHNTFEKPDAIKPAPFSASAKDGKLSVKLPAKSVVVVAAE</sequence>
<dbReference type="Proteomes" id="UP000619761">
    <property type="component" value="Unassembled WGS sequence"/>
</dbReference>
<dbReference type="InterPro" id="IPR010720">
    <property type="entry name" value="Alpha-L-AF_C"/>
</dbReference>
<dbReference type="Pfam" id="PF22848">
    <property type="entry name" value="ASD1_dom"/>
    <property type="match status" value="1"/>
</dbReference>
<dbReference type="RefSeq" id="WP_189416409.1">
    <property type="nucleotide sequence ID" value="NZ_BMYZ01000001.1"/>
</dbReference>
<dbReference type="Gene3D" id="3.20.20.80">
    <property type="entry name" value="Glycosidases"/>
    <property type="match status" value="1"/>
</dbReference>
<dbReference type="SUPFAM" id="SSF51011">
    <property type="entry name" value="Glycosyl hydrolase domain"/>
    <property type="match status" value="1"/>
</dbReference>
<keyword evidence="5" id="KW-0378">Hydrolase</keyword>
<organism evidence="10 11">
    <name type="scientific">Cellvibrio zantedeschiae</name>
    <dbReference type="NCBI Taxonomy" id="1237077"/>
    <lineage>
        <taxon>Bacteria</taxon>
        <taxon>Pseudomonadati</taxon>
        <taxon>Pseudomonadota</taxon>
        <taxon>Gammaproteobacteria</taxon>
        <taxon>Cellvibrionales</taxon>
        <taxon>Cellvibrionaceae</taxon>
        <taxon>Cellvibrio</taxon>
    </lineage>
</organism>
<gene>
    <name evidence="10" type="primary">abfA</name>
    <name evidence="10" type="ORF">GCM10011613_09650</name>
</gene>
<dbReference type="SMART" id="SM00813">
    <property type="entry name" value="Alpha-L-AF_C"/>
    <property type="match status" value="1"/>
</dbReference>